<evidence type="ECO:0000256" key="1">
    <source>
        <dbReference type="SAM" id="MobiDB-lite"/>
    </source>
</evidence>
<sequence length="63" mass="6811">MSIFLPPEGESLALPAMAATRKSTKKTTSRSPRKSAKKKRPPRKRSAAKNGAVKRAPSVISHI</sequence>
<accession>A0A382GWK4</accession>
<dbReference type="AlphaFoldDB" id="A0A382GWK4"/>
<evidence type="ECO:0000313" key="2">
    <source>
        <dbReference type="EMBL" id="SVB79097.1"/>
    </source>
</evidence>
<reference evidence="2" key="1">
    <citation type="submission" date="2018-05" db="EMBL/GenBank/DDBJ databases">
        <authorList>
            <person name="Lanie J.A."/>
            <person name="Ng W.-L."/>
            <person name="Kazmierczak K.M."/>
            <person name="Andrzejewski T.M."/>
            <person name="Davidsen T.M."/>
            <person name="Wayne K.J."/>
            <person name="Tettelin H."/>
            <person name="Glass J.I."/>
            <person name="Rusch D."/>
            <person name="Podicherti R."/>
            <person name="Tsui H.-C.T."/>
            <person name="Winkler M.E."/>
        </authorList>
    </citation>
    <scope>NUCLEOTIDE SEQUENCE</scope>
</reference>
<dbReference type="EMBL" id="UINC01057676">
    <property type="protein sequence ID" value="SVB79097.1"/>
    <property type="molecule type" value="Genomic_DNA"/>
</dbReference>
<protein>
    <submittedName>
        <fullName evidence="2">Uncharacterized protein</fullName>
    </submittedName>
</protein>
<organism evidence="2">
    <name type="scientific">marine metagenome</name>
    <dbReference type="NCBI Taxonomy" id="408172"/>
    <lineage>
        <taxon>unclassified sequences</taxon>
        <taxon>metagenomes</taxon>
        <taxon>ecological metagenomes</taxon>
    </lineage>
</organism>
<gene>
    <name evidence="2" type="ORF">METZ01_LOCUS231951</name>
</gene>
<name>A0A382GWK4_9ZZZZ</name>
<feature type="non-terminal residue" evidence="2">
    <location>
        <position position="63"/>
    </location>
</feature>
<feature type="compositionally biased region" description="Basic residues" evidence="1">
    <location>
        <begin position="22"/>
        <end position="47"/>
    </location>
</feature>
<feature type="region of interest" description="Disordered" evidence="1">
    <location>
        <begin position="1"/>
        <end position="63"/>
    </location>
</feature>
<proteinExistence type="predicted"/>